<sequence length="123" mass="13624">MQRLYGCVPLLNAVGSLMFLLIISLQPSTMSSFGVDFDWGEANVAMVAMMLLIITATAFAKQRQAKRIGLAINGVLIIGMTLALWHAQVPALISDYLWLWALIMIFNLALIGWGWLKLTAKKK</sequence>
<feature type="transmembrane region" description="Helical" evidence="1">
    <location>
        <begin position="67"/>
        <end position="85"/>
    </location>
</feature>
<dbReference type="RefSeq" id="WP_203643356.1">
    <property type="nucleotide sequence ID" value="NZ_BOLN01000002.1"/>
</dbReference>
<name>A0ABW4D1X9_9LACO</name>
<dbReference type="EMBL" id="JBHTOD010000002">
    <property type="protein sequence ID" value="MFD1454591.1"/>
    <property type="molecule type" value="Genomic_DNA"/>
</dbReference>
<keyword evidence="1" id="KW-1133">Transmembrane helix</keyword>
<feature type="transmembrane region" description="Helical" evidence="1">
    <location>
        <begin position="97"/>
        <end position="116"/>
    </location>
</feature>
<evidence type="ECO:0000256" key="1">
    <source>
        <dbReference type="SAM" id="Phobius"/>
    </source>
</evidence>
<evidence type="ECO:0000313" key="3">
    <source>
        <dbReference type="Proteomes" id="UP001597189"/>
    </source>
</evidence>
<evidence type="ECO:0000313" key="2">
    <source>
        <dbReference type="EMBL" id="MFD1454591.1"/>
    </source>
</evidence>
<organism evidence="2 3">
    <name type="scientific">Levilactobacillus lanxiensis</name>
    <dbReference type="NCBI Taxonomy" id="2799568"/>
    <lineage>
        <taxon>Bacteria</taxon>
        <taxon>Bacillati</taxon>
        <taxon>Bacillota</taxon>
        <taxon>Bacilli</taxon>
        <taxon>Lactobacillales</taxon>
        <taxon>Lactobacillaceae</taxon>
        <taxon>Levilactobacillus</taxon>
    </lineage>
</organism>
<keyword evidence="1" id="KW-0812">Transmembrane</keyword>
<reference evidence="3" key="1">
    <citation type="journal article" date="2019" name="Int. J. Syst. Evol. Microbiol.">
        <title>The Global Catalogue of Microorganisms (GCM) 10K type strain sequencing project: providing services to taxonomists for standard genome sequencing and annotation.</title>
        <authorList>
            <consortium name="The Broad Institute Genomics Platform"/>
            <consortium name="The Broad Institute Genome Sequencing Center for Infectious Disease"/>
            <person name="Wu L."/>
            <person name="Ma J."/>
        </authorList>
    </citation>
    <scope>NUCLEOTIDE SEQUENCE [LARGE SCALE GENOMIC DNA]</scope>
    <source>
        <strain evidence="3">CCM 8979</strain>
    </source>
</reference>
<keyword evidence="1" id="KW-0472">Membrane</keyword>
<feature type="transmembrane region" description="Helical" evidence="1">
    <location>
        <begin position="39"/>
        <end position="60"/>
    </location>
</feature>
<protein>
    <submittedName>
        <fullName evidence="2">Uncharacterized protein</fullName>
    </submittedName>
</protein>
<proteinExistence type="predicted"/>
<comment type="caution">
    <text evidence="2">The sequence shown here is derived from an EMBL/GenBank/DDBJ whole genome shotgun (WGS) entry which is preliminary data.</text>
</comment>
<dbReference type="Proteomes" id="UP001597189">
    <property type="component" value="Unassembled WGS sequence"/>
</dbReference>
<accession>A0ABW4D1X9</accession>
<gene>
    <name evidence="2" type="ORF">ACFQ44_02700</name>
</gene>
<feature type="transmembrane region" description="Helical" evidence="1">
    <location>
        <begin position="7"/>
        <end position="27"/>
    </location>
</feature>
<keyword evidence="3" id="KW-1185">Reference proteome</keyword>